<evidence type="ECO:0000256" key="5">
    <source>
        <dbReference type="SAM" id="MobiDB-lite"/>
    </source>
</evidence>
<keyword evidence="9" id="KW-1185">Reference proteome</keyword>
<dbReference type="HOGENOM" id="CLU_265692_0_0_1"/>
<dbReference type="PROSITE" id="PS50125">
    <property type="entry name" value="GUANYLATE_CYCLASE_2"/>
    <property type="match status" value="1"/>
</dbReference>
<dbReference type="Gene3D" id="3.30.70.1230">
    <property type="entry name" value="Nucleotide cyclase"/>
    <property type="match status" value="1"/>
</dbReference>
<name>H3GEI9_PHYRM</name>
<dbReference type="GO" id="GO:0035556">
    <property type="term" value="P:intracellular signal transduction"/>
    <property type="evidence" value="ECO:0007669"/>
    <property type="project" value="InterPro"/>
</dbReference>
<dbReference type="InterPro" id="IPR005821">
    <property type="entry name" value="Ion_trans_dom"/>
</dbReference>
<dbReference type="InterPro" id="IPR038103">
    <property type="entry name" value="CDC73_C_sf"/>
</dbReference>
<dbReference type="PANTHER" id="PTHR43336:SF3">
    <property type="entry name" value="GUANYLATE CYCLASE DOMAIN-CONTAINING PROTEIN"/>
    <property type="match status" value="1"/>
</dbReference>
<evidence type="ECO:0000256" key="3">
    <source>
        <dbReference type="ARBA" id="ARBA00022989"/>
    </source>
</evidence>
<keyword evidence="4 6" id="KW-0472">Membrane</keyword>
<dbReference type="STRING" id="164328.H3GEI9"/>
<evidence type="ECO:0000256" key="4">
    <source>
        <dbReference type="ARBA" id="ARBA00023136"/>
    </source>
</evidence>
<dbReference type="VEuPathDB" id="FungiDB:KRP22_14642"/>
<reference evidence="8" key="2">
    <citation type="submission" date="2015-06" db="UniProtKB">
        <authorList>
            <consortium name="EnsemblProtists"/>
        </authorList>
    </citation>
    <scope>IDENTIFICATION</scope>
    <source>
        <strain evidence="8">Pr102</strain>
    </source>
</reference>
<dbReference type="VEuPathDB" id="FungiDB:KRP22_14643"/>
<feature type="compositionally biased region" description="Polar residues" evidence="5">
    <location>
        <begin position="449"/>
        <end position="479"/>
    </location>
</feature>
<dbReference type="Gene3D" id="3.40.50.11990">
    <property type="entry name" value="RNA polymerase II accessory factor, Cdc73 C-terminal domain"/>
    <property type="match status" value="1"/>
</dbReference>
<evidence type="ECO:0000256" key="1">
    <source>
        <dbReference type="ARBA" id="ARBA00004141"/>
    </source>
</evidence>
<feature type="region of interest" description="Disordered" evidence="5">
    <location>
        <begin position="438"/>
        <end position="506"/>
    </location>
</feature>
<protein>
    <recommendedName>
        <fullName evidence="7">Guanylate cyclase domain-containing protein</fullName>
    </recommendedName>
</protein>
<dbReference type="InParanoid" id="H3GEI9"/>
<evidence type="ECO:0000259" key="7">
    <source>
        <dbReference type="PROSITE" id="PS50125"/>
    </source>
</evidence>
<keyword evidence="2 6" id="KW-0812">Transmembrane</keyword>
<dbReference type="GO" id="GO:0005216">
    <property type="term" value="F:monoatomic ion channel activity"/>
    <property type="evidence" value="ECO:0007669"/>
    <property type="project" value="InterPro"/>
</dbReference>
<dbReference type="InterPro" id="IPR031336">
    <property type="entry name" value="CDC73_C"/>
</dbReference>
<evidence type="ECO:0000313" key="9">
    <source>
        <dbReference type="Proteomes" id="UP000005238"/>
    </source>
</evidence>
<dbReference type="eggNOG" id="KOG3786">
    <property type="taxonomic scope" value="Eukaryota"/>
</dbReference>
<proteinExistence type="predicted"/>
<evidence type="ECO:0000313" key="8">
    <source>
        <dbReference type="EnsemblProtists" id="Phyra74076"/>
    </source>
</evidence>
<reference evidence="9" key="1">
    <citation type="journal article" date="2006" name="Science">
        <title>Phytophthora genome sequences uncover evolutionary origins and mechanisms of pathogenesis.</title>
        <authorList>
            <person name="Tyler B.M."/>
            <person name="Tripathy S."/>
            <person name="Zhang X."/>
            <person name="Dehal P."/>
            <person name="Jiang R.H."/>
            <person name="Aerts A."/>
            <person name="Arredondo F.D."/>
            <person name="Baxter L."/>
            <person name="Bensasson D."/>
            <person name="Beynon J.L."/>
            <person name="Chapman J."/>
            <person name="Damasceno C.M."/>
            <person name="Dorrance A.E."/>
            <person name="Dou D."/>
            <person name="Dickerman A.W."/>
            <person name="Dubchak I.L."/>
            <person name="Garbelotto M."/>
            <person name="Gijzen M."/>
            <person name="Gordon S.G."/>
            <person name="Govers F."/>
            <person name="Grunwald N.J."/>
            <person name="Huang W."/>
            <person name="Ivors K.L."/>
            <person name="Jones R.W."/>
            <person name="Kamoun S."/>
            <person name="Krampis K."/>
            <person name="Lamour K.H."/>
            <person name="Lee M.K."/>
            <person name="McDonald W.H."/>
            <person name="Medina M."/>
            <person name="Meijer H.J."/>
            <person name="Nordberg E.K."/>
            <person name="Maclean D.J."/>
            <person name="Ospina-Giraldo M.D."/>
            <person name="Morris P.F."/>
            <person name="Phuntumart V."/>
            <person name="Putnam N.H."/>
            <person name="Rash S."/>
            <person name="Rose J.K."/>
            <person name="Sakihama Y."/>
            <person name="Salamov A.A."/>
            <person name="Savidor A."/>
            <person name="Scheuring C.F."/>
            <person name="Smith B.M."/>
            <person name="Sobral B.W."/>
            <person name="Terry A."/>
            <person name="Torto-Alalibo T.A."/>
            <person name="Win J."/>
            <person name="Xu Z."/>
            <person name="Zhang H."/>
            <person name="Grigoriev I.V."/>
            <person name="Rokhsar D.S."/>
            <person name="Boore J.L."/>
        </authorList>
    </citation>
    <scope>NUCLEOTIDE SEQUENCE [LARGE SCALE GENOMIC DNA]</scope>
    <source>
        <strain evidence="9">Pr102</strain>
    </source>
</reference>
<keyword evidence="3 6" id="KW-1133">Transmembrane helix</keyword>
<dbReference type="GO" id="GO:0016020">
    <property type="term" value="C:membrane"/>
    <property type="evidence" value="ECO:0007669"/>
    <property type="project" value="UniProtKB-SubCell"/>
</dbReference>
<dbReference type="VEuPathDB" id="FungiDB:KRP23_5481"/>
<feature type="domain" description="Guanylate cyclase" evidence="7">
    <location>
        <begin position="1146"/>
        <end position="1194"/>
    </location>
</feature>
<feature type="transmembrane region" description="Helical" evidence="6">
    <location>
        <begin position="715"/>
        <end position="733"/>
    </location>
</feature>
<dbReference type="VEuPathDB" id="FungiDB:KRP23_5480"/>
<dbReference type="Pfam" id="PF05179">
    <property type="entry name" value="CDC73_C"/>
    <property type="match status" value="1"/>
</dbReference>
<dbReference type="FunCoup" id="H3GEI9">
    <property type="interactions" value="1"/>
</dbReference>
<dbReference type="Pfam" id="PF00520">
    <property type="entry name" value="Ion_trans"/>
    <property type="match status" value="1"/>
</dbReference>
<dbReference type="EMBL" id="DS566003">
    <property type="status" value="NOT_ANNOTATED_CDS"/>
    <property type="molecule type" value="Genomic_DNA"/>
</dbReference>
<sequence>MAKDDAPLAALRAHLIGGKPVAVEGEDLVFLDASGAELRRLPKHAATAYHSKKLDKRYDLLAVWTCFKHAALSFSDYVLKCREDKAAMVSTVDKKELVSYLKGDIEGSAQILDADGKPTAASASSEGAKRVDKDRKSSAEEDARAAKKRKLESRHQHKHESHKETEADAAMKRIHAKEYVIRGRTTVLDAHKTKFDNVVKTLELVNAETKEKIEKASKASLLPTTTARKEQLPLHRLVKEKILGTPIIVVPAGFSDLFTMLNAKDFLEDGVYVPNMQKKKEGHRKQQSMMITHEEDGHVYTFKVVDTVSRFREKDWRSVVGVIVSGQSWQFKGWKWKFPLEVFKKVCGVHIYNQGSQLNPDIKQWDVKVLMIHPDKRHLDKVAAKEFWRYLFAFIKHRLQIRASAVAVVVHIQTAVRTDTHLATLEAGGYSAKVALRQRKKKHDEQPSVLATTGSEEQIEGQNTRAGPQMPALSSSSQRGIPVKQIGSGGSSTGGASDSNGGAGPKRVLKQAMTLSHFPSNRSLNKVAPEDVVPPPPLTRKQKVLAFVEHKYVSSFMTACTMFALFGDDFRVSFFPKSGDTPTYNTLFALFIFFAIELILNVYSRPNYFNHGRGFSFYLDFISTLSVIPDVDWIWVQVVGSSDSSNASQAAALKAGRASRAGTKAGRIVRLVRLFRMLRILRVVKKNKNSESKKVEISEPSKIGKVLTEKTTRKLIVLVLLIIIVSPIIDGTVDLTQDDFQTSQFERLHRYTQDYNKTGSITLDRMQSLVSEYVRDSNGLLVHMELANIDNALLKTWLKAIRFQQLNSDATDWSFASNQSLEKNPKTGWSASHLVDNPSQKYRSTELATVDNLGCYVDDVCIDCDAASGTSSCHSVVTYDISSYTKNAANLNVAKTIVVMICFAVSIFVLTKDAESMVIGPIERMMRLVTQLAENPLGSTEAKREDYEADAPGDTDYETKMLEDTLSKIGRLLQVGFGAAGTEIIAKNMGGAGDLDVMIPGKKITSVFGFGIIEHFTETCSILEEDVITYINTIAEIVHGDAKIFHGAANKNIGSAFLLAWKICDGTLPGMRDPRDPADKPRMLLAEKVRKREGIYVKSTGSGTAIRRVGPTELVDSALTAVLKMRVDIHNANHHGTLHKYCNDTKLLAAFDNFEVHLGFGLHIGWAIEGAIGSRYKIDASYLSPNVNMAARLEAATGQFDVPMLISEWFVDELSAEARRFCRKIDRVAVKGSEIPMDLWTFDIGRYPAEGVQPEVSAEGRQKPVDFGSDAIFPALQEGIPSAFFSNFHEGIGAYFAGKWDVARTKLTAANQIWEDGPTKVVLKIMESEGQTDEGEFMAPNWWKGFRQLTEK</sequence>
<evidence type="ECO:0000256" key="6">
    <source>
        <dbReference type="SAM" id="Phobius"/>
    </source>
</evidence>
<dbReference type="Gene3D" id="1.10.287.70">
    <property type="match status" value="1"/>
</dbReference>
<dbReference type="EnsemblProtists" id="Phyra74076">
    <property type="protein sequence ID" value="Phyra74076"/>
    <property type="gene ID" value="Phyra74076"/>
</dbReference>
<dbReference type="GO" id="GO:0009190">
    <property type="term" value="P:cyclic nucleotide biosynthetic process"/>
    <property type="evidence" value="ECO:0007669"/>
    <property type="project" value="InterPro"/>
</dbReference>
<comment type="subcellular location">
    <subcellularLocation>
        <location evidence="1">Membrane</location>
        <topology evidence="1">Multi-pass membrane protein</topology>
    </subcellularLocation>
</comment>
<dbReference type="Proteomes" id="UP000005238">
    <property type="component" value="Unassembled WGS sequence"/>
</dbReference>
<evidence type="ECO:0000256" key="2">
    <source>
        <dbReference type="ARBA" id="ARBA00022692"/>
    </source>
</evidence>
<feature type="transmembrane region" description="Helical" evidence="6">
    <location>
        <begin position="584"/>
        <end position="603"/>
    </location>
</feature>
<dbReference type="Pfam" id="PF16050">
    <property type="entry name" value="CDC73_N"/>
    <property type="match status" value="1"/>
</dbReference>
<dbReference type="InterPro" id="IPR029787">
    <property type="entry name" value="Nucleotide_cyclase"/>
</dbReference>
<dbReference type="InterPro" id="IPR001054">
    <property type="entry name" value="A/G_cyclase"/>
</dbReference>
<feature type="compositionally biased region" description="Basic residues" evidence="5">
    <location>
        <begin position="146"/>
        <end position="160"/>
    </location>
</feature>
<accession>H3GEI9</accession>
<feature type="compositionally biased region" description="Basic and acidic residues" evidence="5">
    <location>
        <begin position="127"/>
        <end position="145"/>
    </location>
</feature>
<dbReference type="SUPFAM" id="SSF55073">
    <property type="entry name" value="Nucleotide cyclase"/>
    <property type="match status" value="1"/>
</dbReference>
<dbReference type="PANTHER" id="PTHR43336">
    <property type="entry name" value="OXYGEN SENSOR HISTIDINE KINASE RESPONSE REGULATOR DEVS/DOSS"/>
    <property type="match status" value="1"/>
</dbReference>
<feature type="region of interest" description="Disordered" evidence="5">
    <location>
        <begin position="115"/>
        <end position="168"/>
    </location>
</feature>
<organism evidence="8 9">
    <name type="scientific">Phytophthora ramorum</name>
    <name type="common">Sudden oak death agent</name>
    <dbReference type="NCBI Taxonomy" id="164328"/>
    <lineage>
        <taxon>Eukaryota</taxon>
        <taxon>Sar</taxon>
        <taxon>Stramenopiles</taxon>
        <taxon>Oomycota</taxon>
        <taxon>Peronosporomycetes</taxon>
        <taxon>Peronosporales</taxon>
        <taxon>Peronosporaceae</taxon>
        <taxon>Phytophthora</taxon>
    </lineage>
</organism>
<dbReference type="SUPFAM" id="SSF81324">
    <property type="entry name" value="Voltage-gated potassium channels"/>
    <property type="match status" value="1"/>
</dbReference>
<dbReference type="InterPro" id="IPR032041">
    <property type="entry name" value="Cdc73_N"/>
</dbReference>